<dbReference type="InterPro" id="IPR055343">
    <property type="entry name" value="CREG_beta-barrel"/>
</dbReference>
<feature type="domain" description="CREG-like beta-barrel" evidence="1">
    <location>
        <begin position="6"/>
        <end position="121"/>
    </location>
</feature>
<dbReference type="PANTHER" id="PTHR13343">
    <property type="entry name" value="CREG1 PROTEIN"/>
    <property type="match status" value="1"/>
</dbReference>
<dbReference type="InterPro" id="IPR012349">
    <property type="entry name" value="Split_barrel_FMN-bd"/>
</dbReference>
<gene>
    <name evidence="2" type="ORF">QBZ16_003971</name>
</gene>
<name>A0AAD9IID1_PROWI</name>
<sequence>MSMFAADGAGSPLFGFSPLAIHTRNLREDPRASLVLQLPGWTGLANARVTIFGDVYPLPKNMQEAAREIFHQKHAAQQAGSAPAPRRLSGNRQYFRMHRVRDIYFVGGFGTVQWVGPEEYAAAEPDRIIMERPRDTLRALNERFGDELRGLYGESRPRRRRRAHLHRPARSRRPLETLEDAVDVIQRLTGGSA</sequence>
<dbReference type="GO" id="GO:0005737">
    <property type="term" value="C:cytoplasm"/>
    <property type="evidence" value="ECO:0007669"/>
    <property type="project" value="UniProtKB-ARBA"/>
</dbReference>
<protein>
    <recommendedName>
        <fullName evidence="1">CREG-like beta-barrel domain-containing protein</fullName>
    </recommendedName>
</protein>
<evidence type="ECO:0000259" key="1">
    <source>
        <dbReference type="Pfam" id="PF13883"/>
    </source>
</evidence>
<proteinExistence type="predicted"/>
<dbReference type="EMBL" id="JASFZW010000005">
    <property type="protein sequence ID" value="KAK2078103.1"/>
    <property type="molecule type" value="Genomic_DNA"/>
</dbReference>
<comment type="caution">
    <text evidence="2">The sequence shown here is derived from an EMBL/GenBank/DDBJ whole genome shotgun (WGS) entry which is preliminary data.</text>
</comment>
<organism evidence="2 3">
    <name type="scientific">Prototheca wickerhamii</name>
    <dbReference type="NCBI Taxonomy" id="3111"/>
    <lineage>
        <taxon>Eukaryota</taxon>
        <taxon>Viridiplantae</taxon>
        <taxon>Chlorophyta</taxon>
        <taxon>core chlorophytes</taxon>
        <taxon>Trebouxiophyceae</taxon>
        <taxon>Chlorellales</taxon>
        <taxon>Chlorellaceae</taxon>
        <taxon>Prototheca</taxon>
    </lineage>
</organism>
<dbReference type="Gene3D" id="2.30.110.10">
    <property type="entry name" value="Electron Transport, Fmn-binding Protein, Chain A"/>
    <property type="match status" value="1"/>
</dbReference>
<accession>A0AAD9IID1</accession>
<keyword evidence="3" id="KW-1185">Reference proteome</keyword>
<dbReference type="AlphaFoldDB" id="A0AAD9IID1"/>
<dbReference type="Proteomes" id="UP001255856">
    <property type="component" value="Unassembled WGS sequence"/>
</dbReference>
<dbReference type="Pfam" id="PF13883">
    <property type="entry name" value="CREG_beta-barrel"/>
    <property type="match status" value="1"/>
</dbReference>
<reference evidence="2" key="1">
    <citation type="submission" date="2021-01" db="EMBL/GenBank/DDBJ databases">
        <authorList>
            <person name="Eckstrom K.M.E."/>
        </authorList>
    </citation>
    <scope>NUCLEOTIDE SEQUENCE</scope>
    <source>
        <strain evidence="2">UVCC 0001</strain>
    </source>
</reference>
<evidence type="ECO:0000313" key="3">
    <source>
        <dbReference type="Proteomes" id="UP001255856"/>
    </source>
</evidence>
<dbReference type="SUPFAM" id="SSF50475">
    <property type="entry name" value="FMN-binding split barrel"/>
    <property type="match status" value="1"/>
</dbReference>
<evidence type="ECO:0000313" key="2">
    <source>
        <dbReference type="EMBL" id="KAK2078103.1"/>
    </source>
</evidence>
<dbReference type="PANTHER" id="PTHR13343:SF29">
    <property type="entry name" value="PYRIDOXAMINE 5'-PHOSPHATE OXIDASE FAMILY PROTEIN"/>
    <property type="match status" value="1"/>
</dbReference>